<name>A0ACC5R6Q1_9HYPH</name>
<accession>A0ACC5R6Q1</accession>
<gene>
    <name evidence="1" type="ORF">JHL16_17985</name>
</gene>
<evidence type="ECO:0000313" key="2">
    <source>
        <dbReference type="Proteomes" id="UP000616151"/>
    </source>
</evidence>
<dbReference type="EMBL" id="JAENHL010000007">
    <property type="protein sequence ID" value="MBK1868248.1"/>
    <property type="molecule type" value="Genomic_DNA"/>
</dbReference>
<protein>
    <submittedName>
        <fullName evidence="1">Phage major tail tube protein</fullName>
    </submittedName>
</protein>
<comment type="caution">
    <text evidence="1">The sequence shown here is derived from an EMBL/GenBank/DDBJ whole genome shotgun (WGS) entry which is preliminary data.</text>
</comment>
<proteinExistence type="predicted"/>
<reference evidence="1" key="1">
    <citation type="submission" date="2021-01" db="EMBL/GenBank/DDBJ databases">
        <authorList>
            <person name="Sun Q."/>
        </authorList>
    </citation>
    <scope>NUCLEOTIDE SEQUENCE</scope>
    <source>
        <strain evidence="1">YIM B02566</strain>
    </source>
</reference>
<keyword evidence="2" id="KW-1185">Reference proteome</keyword>
<sequence>MALPHFVKQSTIIADGFGQLGKMESVKLPDLKQVFEDWRGGGMPGAVEVELGIEKMQIEFKIGGVDRNLLKMWGLQQGAIKPFQILGHAVAEDSDESLGVSAYVRGKLGEIEFDEFKTGSLANISYVVKMHYYRLRVGDEDMVEYDPINLVYKIGGVDQLAAQRANLGL</sequence>
<dbReference type="Proteomes" id="UP000616151">
    <property type="component" value="Unassembled WGS sequence"/>
</dbReference>
<organism evidence="1 2">
    <name type="scientific">Taklimakanibacter albus</name>
    <dbReference type="NCBI Taxonomy" id="2800327"/>
    <lineage>
        <taxon>Bacteria</taxon>
        <taxon>Pseudomonadati</taxon>
        <taxon>Pseudomonadota</taxon>
        <taxon>Alphaproteobacteria</taxon>
        <taxon>Hyphomicrobiales</taxon>
        <taxon>Aestuariivirgaceae</taxon>
        <taxon>Taklimakanibacter</taxon>
    </lineage>
</organism>
<evidence type="ECO:0000313" key="1">
    <source>
        <dbReference type="EMBL" id="MBK1868248.1"/>
    </source>
</evidence>